<feature type="transmembrane region" description="Helical" evidence="1">
    <location>
        <begin position="39"/>
        <end position="64"/>
    </location>
</feature>
<feature type="transmembrane region" description="Helical" evidence="1">
    <location>
        <begin position="6"/>
        <end position="27"/>
    </location>
</feature>
<reference evidence="3" key="1">
    <citation type="submission" date="2025-08" db="UniProtKB">
        <authorList>
            <consortium name="RefSeq"/>
        </authorList>
    </citation>
    <scope>IDENTIFICATION</scope>
    <source>
        <tissue evidence="3">Gonads</tissue>
    </source>
</reference>
<protein>
    <submittedName>
        <fullName evidence="3">Uncharacterized protein LOC106170470</fullName>
    </submittedName>
</protein>
<name>A0A1S3J5U1_LINAN</name>
<dbReference type="GeneID" id="106170470"/>
<keyword evidence="2" id="KW-1185">Reference proteome</keyword>
<feature type="transmembrane region" description="Helical" evidence="1">
    <location>
        <begin position="96"/>
        <end position="123"/>
    </location>
</feature>
<organism evidence="2 3">
    <name type="scientific">Lingula anatina</name>
    <name type="common">Brachiopod</name>
    <name type="synonym">Lingula unguis</name>
    <dbReference type="NCBI Taxonomy" id="7574"/>
    <lineage>
        <taxon>Eukaryota</taxon>
        <taxon>Metazoa</taxon>
        <taxon>Spiralia</taxon>
        <taxon>Lophotrochozoa</taxon>
        <taxon>Brachiopoda</taxon>
        <taxon>Linguliformea</taxon>
        <taxon>Lingulata</taxon>
        <taxon>Lingulida</taxon>
        <taxon>Linguloidea</taxon>
        <taxon>Lingulidae</taxon>
        <taxon>Lingula</taxon>
    </lineage>
</organism>
<dbReference type="InParanoid" id="A0A1S3J5U1"/>
<dbReference type="Proteomes" id="UP000085678">
    <property type="component" value="Unplaced"/>
</dbReference>
<evidence type="ECO:0000313" key="2">
    <source>
        <dbReference type="Proteomes" id="UP000085678"/>
    </source>
</evidence>
<evidence type="ECO:0000313" key="3">
    <source>
        <dbReference type="RefSeq" id="XP_013405787.1"/>
    </source>
</evidence>
<dbReference type="RefSeq" id="XP_013405787.1">
    <property type="nucleotide sequence ID" value="XM_013550333.1"/>
</dbReference>
<proteinExistence type="predicted"/>
<dbReference type="AlphaFoldDB" id="A0A1S3J5U1"/>
<keyword evidence="1" id="KW-0812">Transmembrane</keyword>
<dbReference type="KEGG" id="lak:106170470"/>
<evidence type="ECO:0000256" key="1">
    <source>
        <dbReference type="SAM" id="Phobius"/>
    </source>
</evidence>
<gene>
    <name evidence="3" type="primary">LOC106170470</name>
</gene>
<sequence length="153" mass="17720">MCSGRIALGYVAWVLLGFMTGLHWLVFIPGLCLNPYRSYGMFSLCAILSHMIAYWVANVAFWVFRQTMLPWYIPCSGGEDMSPACLFNEQETRYTAFYVIHLILLLFMLIKWIVDGLLLWYWIRRSDQKAAAQDGHHGIKLPQSEYGSDVQRK</sequence>
<keyword evidence="1" id="KW-1133">Transmembrane helix</keyword>
<keyword evidence="1" id="KW-0472">Membrane</keyword>
<accession>A0A1S3J5U1</accession>